<evidence type="ECO:0008006" key="5">
    <source>
        <dbReference type="Google" id="ProtNLM"/>
    </source>
</evidence>
<feature type="region of interest" description="Disordered" evidence="2">
    <location>
        <begin position="15"/>
        <end position="37"/>
    </location>
</feature>
<feature type="region of interest" description="Disordered" evidence="2">
    <location>
        <begin position="193"/>
        <end position="216"/>
    </location>
</feature>
<accession>A0A139AI52</accession>
<reference evidence="3 4" key="1">
    <citation type="journal article" date="2015" name="Genome Biol. Evol.">
        <title>Phylogenomic analyses indicate that early fungi evolved digesting cell walls of algal ancestors of land plants.</title>
        <authorList>
            <person name="Chang Y."/>
            <person name="Wang S."/>
            <person name="Sekimoto S."/>
            <person name="Aerts A.L."/>
            <person name="Choi C."/>
            <person name="Clum A."/>
            <person name="LaButti K.M."/>
            <person name="Lindquist E.A."/>
            <person name="Yee Ngan C."/>
            <person name="Ohm R.A."/>
            <person name="Salamov A.A."/>
            <person name="Grigoriev I.V."/>
            <person name="Spatafora J.W."/>
            <person name="Berbee M.L."/>
        </authorList>
    </citation>
    <scope>NUCLEOTIDE SEQUENCE [LARGE SCALE GENOMIC DNA]</scope>
    <source>
        <strain evidence="3 4">JEL478</strain>
    </source>
</reference>
<keyword evidence="4" id="KW-1185">Reference proteome</keyword>
<dbReference type="EMBL" id="KQ965752">
    <property type="protein sequence ID" value="KXS16460.1"/>
    <property type="molecule type" value="Genomic_DNA"/>
</dbReference>
<feature type="non-terminal residue" evidence="3">
    <location>
        <position position="1"/>
    </location>
</feature>
<evidence type="ECO:0000256" key="2">
    <source>
        <dbReference type="SAM" id="MobiDB-lite"/>
    </source>
</evidence>
<sequence length="287" mass="33000">QVYIDQSAALAKASRLTSTPCPSRRTQVEQQPAAAKASKSGKAPGVYFSWDYDKYVVLMRHASIIRLYEIINKGETKQGKWMAVVEAMIQEDPVAYSGVTYINADRNVANLVKAWEQTRALWERRTGEDKEETRLDALVAAYARDRTRYEMESAEEKENRRAELEKDMLIAACLRKDATETLSKKRVLKDMDWNTADGQDEGSVPRKRGKPAEEARSSLKVIADMLRTDKKQAEGMLEVAQESEDRKRKALELKECELEVREMEVKNMRDMMMTMFKELMDIEKKNL</sequence>
<proteinExistence type="predicted"/>
<evidence type="ECO:0000313" key="4">
    <source>
        <dbReference type="Proteomes" id="UP000070544"/>
    </source>
</evidence>
<keyword evidence="1" id="KW-0175">Coiled coil</keyword>
<dbReference type="Proteomes" id="UP000070544">
    <property type="component" value="Unassembled WGS sequence"/>
</dbReference>
<gene>
    <name evidence="3" type="ORF">M427DRAFT_494965</name>
</gene>
<feature type="compositionally biased region" description="Polar residues" evidence="2">
    <location>
        <begin position="15"/>
        <end position="30"/>
    </location>
</feature>
<dbReference type="OrthoDB" id="2177687at2759"/>
<organism evidence="3 4">
    <name type="scientific">Gonapodya prolifera (strain JEL478)</name>
    <name type="common">Monoblepharis prolifera</name>
    <dbReference type="NCBI Taxonomy" id="1344416"/>
    <lineage>
        <taxon>Eukaryota</taxon>
        <taxon>Fungi</taxon>
        <taxon>Fungi incertae sedis</taxon>
        <taxon>Chytridiomycota</taxon>
        <taxon>Chytridiomycota incertae sedis</taxon>
        <taxon>Monoblepharidomycetes</taxon>
        <taxon>Monoblepharidales</taxon>
        <taxon>Gonapodyaceae</taxon>
        <taxon>Gonapodya</taxon>
    </lineage>
</organism>
<evidence type="ECO:0000256" key="1">
    <source>
        <dbReference type="SAM" id="Coils"/>
    </source>
</evidence>
<protein>
    <recommendedName>
        <fullName evidence="5">No apical meristem-associated C-terminal domain-containing protein</fullName>
    </recommendedName>
</protein>
<name>A0A139AI52_GONPJ</name>
<feature type="coiled-coil region" evidence="1">
    <location>
        <begin position="223"/>
        <end position="266"/>
    </location>
</feature>
<dbReference type="AlphaFoldDB" id="A0A139AI52"/>
<evidence type="ECO:0000313" key="3">
    <source>
        <dbReference type="EMBL" id="KXS16460.1"/>
    </source>
</evidence>